<sequence>MADVRCALQIASLEGWRSFALPPDYASVTLESIDIRVRRLEQSFSIQSPAPMLDETWASITYRLGRLQRRNGPRIAMEKRAHGDFLPEDEGLALAQLKSMASKARPEASATWPEGKDKAVLVRAIAQQLCHLAGKYGYKPQSYDLDVVGLYSFAVELMIESESRNFPAHRMPPGLHPGIRPPPRGMPPVAVMGPRKACCGCCSCHCHKEKKATSWFKRRGGRGGKWRRAFGFGWVKSLWCFRKKNDYYSDTDSSTDDSTIVDD</sequence>
<dbReference type="GeneID" id="41974323"/>
<evidence type="ECO:0000313" key="2">
    <source>
        <dbReference type="Proteomes" id="UP000319257"/>
    </source>
</evidence>
<dbReference type="EMBL" id="SKBQ01000040">
    <property type="protein sequence ID" value="TPX12464.1"/>
    <property type="molecule type" value="Genomic_DNA"/>
</dbReference>
<dbReference type="InParanoid" id="A0A507B175"/>
<dbReference type="Proteomes" id="UP000319257">
    <property type="component" value="Unassembled WGS sequence"/>
</dbReference>
<name>A0A507B175_9PEZI</name>
<accession>A0A507B175</accession>
<keyword evidence="2" id="KW-1185">Reference proteome</keyword>
<protein>
    <submittedName>
        <fullName evidence="1">Uncharacterized protein</fullName>
    </submittedName>
</protein>
<proteinExistence type="predicted"/>
<dbReference type="OrthoDB" id="5148843at2759"/>
<comment type="caution">
    <text evidence="1">The sequence shown here is derived from an EMBL/GenBank/DDBJ whole genome shotgun (WGS) entry which is preliminary data.</text>
</comment>
<gene>
    <name evidence="1" type="ORF">E0L32_006876</name>
</gene>
<dbReference type="AlphaFoldDB" id="A0A507B175"/>
<evidence type="ECO:0000313" key="1">
    <source>
        <dbReference type="EMBL" id="TPX12464.1"/>
    </source>
</evidence>
<dbReference type="RefSeq" id="XP_030994175.1">
    <property type="nucleotide sequence ID" value="XM_031141557.1"/>
</dbReference>
<organism evidence="1 2">
    <name type="scientific">Thyridium curvatum</name>
    <dbReference type="NCBI Taxonomy" id="1093900"/>
    <lineage>
        <taxon>Eukaryota</taxon>
        <taxon>Fungi</taxon>
        <taxon>Dikarya</taxon>
        <taxon>Ascomycota</taxon>
        <taxon>Pezizomycotina</taxon>
        <taxon>Sordariomycetes</taxon>
        <taxon>Sordariomycetidae</taxon>
        <taxon>Thyridiales</taxon>
        <taxon>Thyridiaceae</taxon>
        <taxon>Thyridium</taxon>
    </lineage>
</organism>
<reference evidence="1 2" key="1">
    <citation type="submission" date="2019-06" db="EMBL/GenBank/DDBJ databases">
        <title>Draft genome sequence of the filamentous fungus Phialemoniopsis curvata isolated from diesel fuel.</title>
        <authorList>
            <person name="Varaljay V.A."/>
            <person name="Lyon W.J."/>
            <person name="Crouch A.L."/>
            <person name="Drake C.E."/>
            <person name="Hollomon J.M."/>
            <person name="Nadeau L.J."/>
            <person name="Nunn H.S."/>
            <person name="Stevenson B.S."/>
            <person name="Bojanowski C.L."/>
            <person name="Crookes-Goodson W.J."/>
        </authorList>
    </citation>
    <scope>NUCLEOTIDE SEQUENCE [LARGE SCALE GENOMIC DNA]</scope>
    <source>
        <strain evidence="1 2">D216</strain>
    </source>
</reference>